<reference evidence="1 2" key="1">
    <citation type="journal article" date="2022" name="Hortic Res">
        <title>A haplotype resolved chromosomal level avocado genome allows analysis of novel avocado genes.</title>
        <authorList>
            <person name="Nath O."/>
            <person name="Fletcher S.J."/>
            <person name="Hayward A."/>
            <person name="Shaw L.M."/>
            <person name="Masouleh A.K."/>
            <person name="Furtado A."/>
            <person name="Henry R.J."/>
            <person name="Mitter N."/>
        </authorList>
    </citation>
    <scope>NUCLEOTIDE SEQUENCE [LARGE SCALE GENOMIC DNA]</scope>
    <source>
        <strain evidence="2">cv. Hass</strain>
    </source>
</reference>
<protein>
    <submittedName>
        <fullName evidence="1">Uncharacterized protein</fullName>
    </submittedName>
</protein>
<name>A0ACC2KBF9_PERAE</name>
<dbReference type="Proteomes" id="UP001234297">
    <property type="component" value="Chromosome 4"/>
</dbReference>
<proteinExistence type="predicted"/>
<sequence length="127" mass="14466">MCLFAPGFVCCNREDEREAAGSCVFCRHLPALFVSIDHRILRHRNRRSVSCARTAPPLQKRKATPGYRTGEEDYRIAFDLVFLHGELSPETKEERCCFKRSLQKSDCCKQRFGLGCFLLSAGPHLTV</sequence>
<organism evidence="1 2">
    <name type="scientific">Persea americana</name>
    <name type="common">Avocado</name>
    <dbReference type="NCBI Taxonomy" id="3435"/>
    <lineage>
        <taxon>Eukaryota</taxon>
        <taxon>Viridiplantae</taxon>
        <taxon>Streptophyta</taxon>
        <taxon>Embryophyta</taxon>
        <taxon>Tracheophyta</taxon>
        <taxon>Spermatophyta</taxon>
        <taxon>Magnoliopsida</taxon>
        <taxon>Magnoliidae</taxon>
        <taxon>Laurales</taxon>
        <taxon>Lauraceae</taxon>
        <taxon>Persea</taxon>
    </lineage>
</organism>
<dbReference type="EMBL" id="CM056812">
    <property type="protein sequence ID" value="KAJ8618425.1"/>
    <property type="molecule type" value="Genomic_DNA"/>
</dbReference>
<evidence type="ECO:0000313" key="2">
    <source>
        <dbReference type="Proteomes" id="UP001234297"/>
    </source>
</evidence>
<evidence type="ECO:0000313" key="1">
    <source>
        <dbReference type="EMBL" id="KAJ8618425.1"/>
    </source>
</evidence>
<keyword evidence="2" id="KW-1185">Reference proteome</keyword>
<accession>A0ACC2KBF9</accession>
<comment type="caution">
    <text evidence="1">The sequence shown here is derived from an EMBL/GenBank/DDBJ whole genome shotgun (WGS) entry which is preliminary data.</text>
</comment>
<gene>
    <name evidence="1" type="ORF">MRB53_014611</name>
</gene>